<proteinExistence type="predicted"/>
<dbReference type="AlphaFoldDB" id="A0A251TIQ1"/>
<gene>
    <name evidence="1" type="ORF">HannXRQ_Chr10g0287661</name>
</gene>
<evidence type="ECO:0000313" key="1">
    <source>
        <dbReference type="EMBL" id="OTG10446.1"/>
    </source>
</evidence>
<dbReference type="Proteomes" id="UP000215914">
    <property type="component" value="Chromosome 10"/>
</dbReference>
<name>A0A251TIQ1_HELAN</name>
<evidence type="ECO:0000313" key="2">
    <source>
        <dbReference type="Proteomes" id="UP000215914"/>
    </source>
</evidence>
<keyword evidence="2" id="KW-1185">Reference proteome</keyword>
<dbReference type="EMBL" id="CM007899">
    <property type="protein sequence ID" value="OTG10446.1"/>
    <property type="molecule type" value="Genomic_DNA"/>
</dbReference>
<protein>
    <submittedName>
        <fullName evidence="1">Uncharacterized protein</fullName>
    </submittedName>
</protein>
<sequence length="136" mass="15196">MGFNPLTLTHQSYLCVSRCSAPLKSQGWHQFAPRKVQQWSVPLRLRGLGGCGGRCGSDVGEKENIFFAAMEFSKPSKPRVWYTRPWSPSASVKPLSHSGCRENRTNKHSYHLSLEATRSGDIAPSNLQGLQLLRLQ</sequence>
<reference evidence="2" key="1">
    <citation type="journal article" date="2017" name="Nature">
        <title>The sunflower genome provides insights into oil metabolism, flowering and Asterid evolution.</title>
        <authorList>
            <person name="Badouin H."/>
            <person name="Gouzy J."/>
            <person name="Grassa C.J."/>
            <person name="Murat F."/>
            <person name="Staton S.E."/>
            <person name="Cottret L."/>
            <person name="Lelandais-Briere C."/>
            <person name="Owens G.L."/>
            <person name="Carrere S."/>
            <person name="Mayjonade B."/>
            <person name="Legrand L."/>
            <person name="Gill N."/>
            <person name="Kane N.C."/>
            <person name="Bowers J.E."/>
            <person name="Hubner S."/>
            <person name="Bellec A."/>
            <person name="Berard A."/>
            <person name="Berges H."/>
            <person name="Blanchet N."/>
            <person name="Boniface M.C."/>
            <person name="Brunel D."/>
            <person name="Catrice O."/>
            <person name="Chaidir N."/>
            <person name="Claudel C."/>
            <person name="Donnadieu C."/>
            <person name="Faraut T."/>
            <person name="Fievet G."/>
            <person name="Helmstetter N."/>
            <person name="King M."/>
            <person name="Knapp S.J."/>
            <person name="Lai Z."/>
            <person name="Le Paslier M.C."/>
            <person name="Lippi Y."/>
            <person name="Lorenzon L."/>
            <person name="Mandel J.R."/>
            <person name="Marage G."/>
            <person name="Marchand G."/>
            <person name="Marquand E."/>
            <person name="Bret-Mestries E."/>
            <person name="Morien E."/>
            <person name="Nambeesan S."/>
            <person name="Nguyen T."/>
            <person name="Pegot-Espagnet P."/>
            <person name="Pouilly N."/>
            <person name="Raftis F."/>
            <person name="Sallet E."/>
            <person name="Schiex T."/>
            <person name="Thomas J."/>
            <person name="Vandecasteele C."/>
            <person name="Vares D."/>
            <person name="Vear F."/>
            <person name="Vautrin S."/>
            <person name="Crespi M."/>
            <person name="Mangin B."/>
            <person name="Burke J.M."/>
            <person name="Salse J."/>
            <person name="Munos S."/>
            <person name="Vincourt P."/>
            <person name="Rieseberg L.H."/>
            <person name="Langlade N.B."/>
        </authorList>
    </citation>
    <scope>NUCLEOTIDE SEQUENCE [LARGE SCALE GENOMIC DNA]</scope>
    <source>
        <strain evidence="2">cv. SF193</strain>
    </source>
</reference>
<accession>A0A251TIQ1</accession>
<organism evidence="1 2">
    <name type="scientific">Helianthus annuus</name>
    <name type="common">Common sunflower</name>
    <dbReference type="NCBI Taxonomy" id="4232"/>
    <lineage>
        <taxon>Eukaryota</taxon>
        <taxon>Viridiplantae</taxon>
        <taxon>Streptophyta</taxon>
        <taxon>Embryophyta</taxon>
        <taxon>Tracheophyta</taxon>
        <taxon>Spermatophyta</taxon>
        <taxon>Magnoliopsida</taxon>
        <taxon>eudicotyledons</taxon>
        <taxon>Gunneridae</taxon>
        <taxon>Pentapetalae</taxon>
        <taxon>asterids</taxon>
        <taxon>campanulids</taxon>
        <taxon>Asterales</taxon>
        <taxon>Asteraceae</taxon>
        <taxon>Asteroideae</taxon>
        <taxon>Heliantheae alliance</taxon>
        <taxon>Heliantheae</taxon>
        <taxon>Helianthus</taxon>
    </lineage>
</organism>
<dbReference type="InParanoid" id="A0A251TIQ1"/>